<dbReference type="SUPFAM" id="SSF46689">
    <property type="entry name" value="Homeodomain-like"/>
    <property type="match status" value="2"/>
</dbReference>
<dbReference type="Proteomes" id="UP000621560">
    <property type="component" value="Unassembled WGS sequence"/>
</dbReference>
<organism evidence="11 12">
    <name type="scientific">Paenibacillus sabuli</name>
    <dbReference type="NCBI Taxonomy" id="2772509"/>
    <lineage>
        <taxon>Bacteria</taxon>
        <taxon>Bacillati</taxon>
        <taxon>Bacillota</taxon>
        <taxon>Bacilli</taxon>
        <taxon>Bacillales</taxon>
        <taxon>Paenibacillaceae</taxon>
        <taxon>Paenibacillus</taxon>
    </lineage>
</organism>
<evidence type="ECO:0000256" key="8">
    <source>
        <dbReference type="PROSITE-ProRule" id="PRU00169"/>
    </source>
</evidence>
<dbReference type="GO" id="GO:0000160">
    <property type="term" value="P:phosphorelay signal transduction system"/>
    <property type="evidence" value="ECO:0007669"/>
    <property type="project" value="UniProtKB-KW"/>
</dbReference>
<keyword evidence="7" id="KW-0804">Transcription</keyword>
<evidence type="ECO:0000256" key="6">
    <source>
        <dbReference type="ARBA" id="ARBA00023125"/>
    </source>
</evidence>
<evidence type="ECO:0000256" key="3">
    <source>
        <dbReference type="ARBA" id="ARBA00022553"/>
    </source>
</evidence>
<dbReference type="PROSITE" id="PS00041">
    <property type="entry name" value="HTH_ARAC_FAMILY_1"/>
    <property type="match status" value="1"/>
</dbReference>
<dbReference type="PROSITE" id="PS50110">
    <property type="entry name" value="RESPONSE_REGULATORY"/>
    <property type="match status" value="1"/>
</dbReference>
<dbReference type="Gene3D" id="1.10.10.60">
    <property type="entry name" value="Homeodomain-like"/>
    <property type="match status" value="2"/>
</dbReference>
<evidence type="ECO:0000259" key="9">
    <source>
        <dbReference type="PROSITE" id="PS01124"/>
    </source>
</evidence>
<dbReference type="InterPro" id="IPR001789">
    <property type="entry name" value="Sig_transdc_resp-reg_receiver"/>
</dbReference>
<dbReference type="Pfam" id="PF00072">
    <property type="entry name" value="Response_reg"/>
    <property type="match status" value="1"/>
</dbReference>
<feature type="domain" description="Response regulatory" evidence="10">
    <location>
        <begin position="2"/>
        <end position="119"/>
    </location>
</feature>
<accession>A0A927GUP1</accession>
<dbReference type="AlphaFoldDB" id="A0A927GUP1"/>
<evidence type="ECO:0000259" key="10">
    <source>
        <dbReference type="PROSITE" id="PS50110"/>
    </source>
</evidence>
<dbReference type="Gene3D" id="3.40.50.2300">
    <property type="match status" value="1"/>
</dbReference>
<dbReference type="InterPro" id="IPR011006">
    <property type="entry name" value="CheY-like_superfamily"/>
</dbReference>
<feature type="modified residue" description="4-aspartylphosphate" evidence="8">
    <location>
        <position position="54"/>
    </location>
</feature>
<dbReference type="InterPro" id="IPR018060">
    <property type="entry name" value="HTH_AraC"/>
</dbReference>
<keyword evidence="2" id="KW-0963">Cytoplasm</keyword>
<protein>
    <submittedName>
        <fullName evidence="11">Helix-turn-helix domain-containing protein</fullName>
    </submittedName>
</protein>
<evidence type="ECO:0000256" key="7">
    <source>
        <dbReference type="ARBA" id="ARBA00023163"/>
    </source>
</evidence>
<dbReference type="PRINTS" id="PR00032">
    <property type="entry name" value="HTHARAC"/>
</dbReference>
<dbReference type="SMART" id="SM00448">
    <property type="entry name" value="REC"/>
    <property type="match status" value="1"/>
</dbReference>
<keyword evidence="6" id="KW-0238">DNA-binding</keyword>
<dbReference type="Pfam" id="PF12833">
    <property type="entry name" value="HTH_18"/>
    <property type="match status" value="1"/>
</dbReference>
<evidence type="ECO:0000256" key="1">
    <source>
        <dbReference type="ARBA" id="ARBA00004496"/>
    </source>
</evidence>
<keyword evidence="12" id="KW-1185">Reference proteome</keyword>
<dbReference type="Pfam" id="PF17853">
    <property type="entry name" value="GGDEF_2"/>
    <property type="match status" value="1"/>
</dbReference>
<dbReference type="GO" id="GO:0003700">
    <property type="term" value="F:DNA-binding transcription factor activity"/>
    <property type="evidence" value="ECO:0007669"/>
    <property type="project" value="InterPro"/>
</dbReference>
<evidence type="ECO:0000313" key="12">
    <source>
        <dbReference type="Proteomes" id="UP000621560"/>
    </source>
</evidence>
<dbReference type="GO" id="GO:0043565">
    <property type="term" value="F:sequence-specific DNA binding"/>
    <property type="evidence" value="ECO:0007669"/>
    <property type="project" value="InterPro"/>
</dbReference>
<comment type="subcellular location">
    <subcellularLocation>
        <location evidence="1">Cytoplasm</location>
    </subcellularLocation>
</comment>
<keyword evidence="3 8" id="KW-0597">Phosphoprotein</keyword>
<dbReference type="SMART" id="SM00342">
    <property type="entry name" value="HTH_ARAC"/>
    <property type="match status" value="1"/>
</dbReference>
<dbReference type="InterPro" id="IPR041522">
    <property type="entry name" value="CdaR_GGDEF"/>
</dbReference>
<name>A0A927GUP1_9BACL</name>
<dbReference type="SUPFAM" id="SSF52172">
    <property type="entry name" value="CheY-like"/>
    <property type="match status" value="1"/>
</dbReference>
<proteinExistence type="predicted"/>
<dbReference type="PANTHER" id="PTHR42713:SF3">
    <property type="entry name" value="TRANSCRIPTIONAL REGULATORY PROTEIN HPTR"/>
    <property type="match status" value="1"/>
</dbReference>
<evidence type="ECO:0000256" key="5">
    <source>
        <dbReference type="ARBA" id="ARBA00023015"/>
    </source>
</evidence>
<dbReference type="GO" id="GO:0005737">
    <property type="term" value="C:cytoplasm"/>
    <property type="evidence" value="ECO:0007669"/>
    <property type="project" value="UniProtKB-SubCell"/>
</dbReference>
<evidence type="ECO:0000256" key="4">
    <source>
        <dbReference type="ARBA" id="ARBA00023012"/>
    </source>
</evidence>
<dbReference type="InterPro" id="IPR009057">
    <property type="entry name" value="Homeodomain-like_sf"/>
</dbReference>
<keyword evidence="4" id="KW-0902">Two-component regulatory system</keyword>
<keyword evidence="5" id="KW-0805">Transcription regulation</keyword>
<dbReference type="PANTHER" id="PTHR42713">
    <property type="entry name" value="HISTIDINE KINASE-RELATED"/>
    <property type="match status" value="1"/>
</dbReference>
<dbReference type="PROSITE" id="PS01124">
    <property type="entry name" value="HTH_ARAC_FAMILY_2"/>
    <property type="match status" value="1"/>
</dbReference>
<dbReference type="InterPro" id="IPR020449">
    <property type="entry name" value="Tscrpt_reg_AraC-type_HTH"/>
</dbReference>
<dbReference type="CDD" id="cd17536">
    <property type="entry name" value="REC_YesN-like"/>
    <property type="match status" value="1"/>
</dbReference>
<dbReference type="InterPro" id="IPR018062">
    <property type="entry name" value="HTH_AraC-typ_CS"/>
</dbReference>
<dbReference type="RefSeq" id="WP_190921468.1">
    <property type="nucleotide sequence ID" value="NZ_JACXIZ010000064.1"/>
</dbReference>
<comment type="caution">
    <text evidence="11">The sequence shown here is derived from an EMBL/GenBank/DDBJ whole genome shotgun (WGS) entry which is preliminary data.</text>
</comment>
<sequence length="532" mass="59222">MKLMIVDDEVIIRSGLASVIDWEELGLTLLTPAESAEEALRRMPDERPDILMTDIRMHGKSGLQLAEAARQLFPDLEVLILSGYDDFAYAQQALRQQVGDYLLKTSRPEEIVRAVMQARQRIEERIGLRSRERSQTLSEQDRALERWVTLGEPPPLEEGALGRAALEARLCGEDGACSSPDALQVVLLSASGWDDTPRYRTLLLFAVGNVLGELQRCTVFAHERRLVAVMRLCSGTERPLDGLIGRIEQLLKCKLFAAAGSRVSEPDELPASYRAAQTAAAYRAWLPDKCVRYDEVARRSGGSTHATREEELELAEILLGDDLARLRRWTGAYMETRLADPEATADSLQSAYDAAVLSALRWLEQVLEATGRSGAQTEALARLRTASHAEAEAPVDACDRLLQRLHAVMKTYHQQLADGPTAYVRRAKAYIESHLGGDVGLQHVSAQVHLSPAHFSEVFKRETGVTFGDYVIGRKMRRAQEVLASSPLKVSEVAAEVGYEDVKYFGQLFKKHTGRTPSEYRESRSDPDSHER</sequence>
<evidence type="ECO:0000313" key="11">
    <source>
        <dbReference type="EMBL" id="MBD2848370.1"/>
    </source>
</evidence>
<evidence type="ECO:0000256" key="2">
    <source>
        <dbReference type="ARBA" id="ARBA00022490"/>
    </source>
</evidence>
<dbReference type="EMBL" id="JACXIZ010000064">
    <property type="protein sequence ID" value="MBD2848370.1"/>
    <property type="molecule type" value="Genomic_DNA"/>
</dbReference>
<reference evidence="11" key="1">
    <citation type="submission" date="2020-09" db="EMBL/GenBank/DDBJ databases">
        <title>A novel bacterium of genus Paenibacillus, isolated from South China Sea.</title>
        <authorList>
            <person name="Huang H."/>
            <person name="Mo K."/>
            <person name="Hu Y."/>
        </authorList>
    </citation>
    <scope>NUCLEOTIDE SEQUENCE</scope>
    <source>
        <strain evidence="11">IB182496</strain>
    </source>
</reference>
<feature type="domain" description="HTH araC/xylS-type" evidence="9">
    <location>
        <begin position="425"/>
        <end position="523"/>
    </location>
</feature>
<dbReference type="InterPro" id="IPR051552">
    <property type="entry name" value="HptR"/>
</dbReference>
<gene>
    <name evidence="11" type="ORF">IDH44_24580</name>
</gene>